<evidence type="ECO:0000259" key="3">
    <source>
        <dbReference type="PROSITE" id="PS51035"/>
    </source>
</evidence>
<dbReference type="SMART" id="SM00264">
    <property type="entry name" value="BAG"/>
    <property type="match status" value="1"/>
</dbReference>
<dbReference type="SUPFAM" id="SSF63491">
    <property type="entry name" value="BAG domain"/>
    <property type="match status" value="1"/>
</dbReference>
<comment type="caution">
    <text evidence="4">The sequence shown here is derived from an EMBL/GenBank/DDBJ whole genome shotgun (WGS) entry which is preliminary data.</text>
</comment>
<dbReference type="InterPro" id="IPR003103">
    <property type="entry name" value="BAG_domain"/>
</dbReference>
<evidence type="ECO:0000256" key="1">
    <source>
        <dbReference type="SAM" id="Coils"/>
    </source>
</evidence>
<sequence length="220" mass="25653">MSIAPQNRQNEYKMSNHRYRSNGLADTKLSETNSKTRTQQTHTDEPKPSQSHENPPPPFESTKGSQDGPISKEPPHKSPDKTPEGSIKKETSNITVNTSEISQTTQKEERDFSKLPDCKTSSHSKVEQPQIISYEEEAMNKIEKITQDIEEMYNKMHNLEKFKHMSEFKMYEEFFLQKNIELDNIDPKNNESIREFRKAAVKYVQDCMHNLDQKHKISTY</sequence>
<feature type="domain" description="BAG" evidence="3">
    <location>
        <begin position="141"/>
        <end position="215"/>
    </location>
</feature>
<organism evidence="4 5">
    <name type="scientific">Henosepilachna vigintioctopunctata</name>
    <dbReference type="NCBI Taxonomy" id="420089"/>
    <lineage>
        <taxon>Eukaryota</taxon>
        <taxon>Metazoa</taxon>
        <taxon>Ecdysozoa</taxon>
        <taxon>Arthropoda</taxon>
        <taxon>Hexapoda</taxon>
        <taxon>Insecta</taxon>
        <taxon>Pterygota</taxon>
        <taxon>Neoptera</taxon>
        <taxon>Endopterygota</taxon>
        <taxon>Coleoptera</taxon>
        <taxon>Polyphaga</taxon>
        <taxon>Cucujiformia</taxon>
        <taxon>Coccinelloidea</taxon>
        <taxon>Coccinellidae</taxon>
        <taxon>Epilachninae</taxon>
        <taxon>Epilachnini</taxon>
        <taxon>Henosepilachna</taxon>
    </lineage>
</organism>
<feature type="coiled-coil region" evidence="1">
    <location>
        <begin position="135"/>
        <end position="162"/>
    </location>
</feature>
<proteinExistence type="predicted"/>
<reference evidence="4 5" key="1">
    <citation type="submission" date="2023-03" db="EMBL/GenBank/DDBJ databases">
        <title>Genome insight into feeding habits of ladybird beetles.</title>
        <authorList>
            <person name="Li H.-S."/>
            <person name="Huang Y.-H."/>
            <person name="Pang H."/>
        </authorList>
    </citation>
    <scope>NUCLEOTIDE SEQUENCE [LARGE SCALE GENOMIC DNA]</scope>
    <source>
        <strain evidence="4">SYSU_2023b</strain>
        <tissue evidence="4">Whole body</tissue>
    </source>
</reference>
<name>A0AAW1UTG6_9CUCU</name>
<dbReference type="AlphaFoldDB" id="A0AAW1UTG6"/>
<feature type="region of interest" description="Disordered" evidence="2">
    <location>
        <begin position="1"/>
        <end position="128"/>
    </location>
</feature>
<feature type="compositionally biased region" description="Polar residues" evidence="2">
    <location>
        <begin position="1"/>
        <end position="13"/>
    </location>
</feature>
<dbReference type="Proteomes" id="UP001431783">
    <property type="component" value="Unassembled WGS sequence"/>
</dbReference>
<dbReference type="InterPro" id="IPR036533">
    <property type="entry name" value="BAG_dom_sf"/>
</dbReference>
<dbReference type="PROSITE" id="PS51035">
    <property type="entry name" value="BAG"/>
    <property type="match status" value="1"/>
</dbReference>
<feature type="compositionally biased region" description="Basic and acidic residues" evidence="2">
    <location>
        <begin position="106"/>
        <end position="117"/>
    </location>
</feature>
<feature type="compositionally biased region" description="Polar residues" evidence="2">
    <location>
        <begin position="92"/>
        <end position="105"/>
    </location>
</feature>
<keyword evidence="1" id="KW-0175">Coiled coil</keyword>
<dbReference type="Gene3D" id="1.20.58.120">
    <property type="entry name" value="BAG domain"/>
    <property type="match status" value="1"/>
</dbReference>
<dbReference type="Pfam" id="PF02179">
    <property type="entry name" value="BAG"/>
    <property type="match status" value="1"/>
</dbReference>
<gene>
    <name evidence="4" type="ORF">WA026_001461</name>
</gene>
<dbReference type="GO" id="GO:0051087">
    <property type="term" value="F:protein-folding chaperone binding"/>
    <property type="evidence" value="ECO:0007669"/>
    <property type="project" value="InterPro"/>
</dbReference>
<accession>A0AAW1UTG6</accession>
<evidence type="ECO:0000313" key="5">
    <source>
        <dbReference type="Proteomes" id="UP001431783"/>
    </source>
</evidence>
<evidence type="ECO:0000313" key="4">
    <source>
        <dbReference type="EMBL" id="KAK9883277.1"/>
    </source>
</evidence>
<keyword evidence="5" id="KW-1185">Reference proteome</keyword>
<protein>
    <recommendedName>
        <fullName evidence="3">BAG domain-containing protein</fullName>
    </recommendedName>
</protein>
<evidence type="ECO:0000256" key="2">
    <source>
        <dbReference type="SAM" id="MobiDB-lite"/>
    </source>
</evidence>
<dbReference type="EMBL" id="JARQZJ010000091">
    <property type="protein sequence ID" value="KAK9883277.1"/>
    <property type="molecule type" value="Genomic_DNA"/>
</dbReference>
<feature type="compositionally biased region" description="Basic and acidic residues" evidence="2">
    <location>
        <begin position="73"/>
        <end position="91"/>
    </location>
</feature>
<feature type="compositionally biased region" description="Polar residues" evidence="2">
    <location>
        <begin position="30"/>
        <end position="41"/>
    </location>
</feature>